<reference evidence="1" key="1">
    <citation type="journal article" date="2004" name="Nature">
        <title>Genome duplication in the teleost fish Tetraodon nigroviridis reveals the early vertebrate proto-karyotype.</title>
        <authorList>
            <person name="Jaillon O."/>
            <person name="Aury J.-M."/>
            <person name="Brunet F."/>
            <person name="Petit J.-L."/>
            <person name="Stange-Thomann N."/>
            <person name="Mauceli E."/>
            <person name="Bouneau L."/>
            <person name="Fischer C."/>
            <person name="Ozouf-Costaz C."/>
            <person name="Bernot A."/>
            <person name="Nicaud S."/>
            <person name="Jaffe D."/>
            <person name="Fisher S."/>
            <person name="Lutfalla G."/>
            <person name="Dossat C."/>
            <person name="Segurens B."/>
            <person name="Dasilva C."/>
            <person name="Salanoubat M."/>
            <person name="Levy M."/>
            <person name="Boudet N."/>
            <person name="Castellano S."/>
            <person name="Anthouard V."/>
            <person name="Jubin C."/>
            <person name="Castelli V."/>
            <person name="Katinka M."/>
            <person name="Vacherie B."/>
            <person name="Biemont C."/>
            <person name="Skalli Z."/>
            <person name="Cattolico L."/>
            <person name="Poulain J."/>
            <person name="De Berardinis V."/>
            <person name="Cruaud C."/>
            <person name="Duprat S."/>
            <person name="Brottier P."/>
            <person name="Coutanceau J.-P."/>
            <person name="Gouzy J."/>
            <person name="Parra G."/>
            <person name="Lardier G."/>
            <person name="Chapple C."/>
            <person name="McKernan K.J."/>
            <person name="McEwan P."/>
            <person name="Bosak S."/>
            <person name="Kellis M."/>
            <person name="Volff J.-N."/>
            <person name="Guigo R."/>
            <person name="Zody M.C."/>
            <person name="Mesirov J."/>
            <person name="Lindblad-Toh K."/>
            <person name="Birren B."/>
            <person name="Nusbaum C."/>
            <person name="Kahn D."/>
            <person name="Robinson-Rechavi M."/>
            <person name="Laudet V."/>
            <person name="Schachter V."/>
            <person name="Quetier F."/>
            <person name="Saurin W."/>
            <person name="Scarpelli C."/>
            <person name="Wincker P."/>
            <person name="Lander E.S."/>
            <person name="Weissenbach J."/>
            <person name="Roest Crollius H."/>
        </authorList>
    </citation>
    <scope>NUCLEOTIDE SEQUENCE [LARGE SCALE GENOMIC DNA]</scope>
</reference>
<protein>
    <submittedName>
        <fullName evidence="1">(spotted green pufferfish) hypothetical protein</fullName>
    </submittedName>
</protein>
<dbReference type="EMBL" id="CAAE01014555">
    <property type="protein sequence ID" value="CAF98373.1"/>
    <property type="molecule type" value="Genomic_DNA"/>
</dbReference>
<evidence type="ECO:0000313" key="1">
    <source>
        <dbReference type="EMBL" id="CAF98373.1"/>
    </source>
</evidence>
<proteinExistence type="predicted"/>
<gene>
    <name evidence="1" type="ORF">GSTENG00016047001</name>
</gene>
<name>Q4SLV9_TETNG</name>
<organism evidence="1">
    <name type="scientific">Tetraodon nigroviridis</name>
    <name type="common">Spotted green pufferfish</name>
    <name type="synonym">Chelonodon nigroviridis</name>
    <dbReference type="NCBI Taxonomy" id="99883"/>
    <lineage>
        <taxon>Eukaryota</taxon>
        <taxon>Metazoa</taxon>
        <taxon>Chordata</taxon>
        <taxon>Craniata</taxon>
        <taxon>Vertebrata</taxon>
        <taxon>Euteleostomi</taxon>
        <taxon>Actinopterygii</taxon>
        <taxon>Neopterygii</taxon>
        <taxon>Teleostei</taxon>
        <taxon>Neoteleostei</taxon>
        <taxon>Acanthomorphata</taxon>
        <taxon>Eupercaria</taxon>
        <taxon>Tetraodontiformes</taxon>
        <taxon>Tetradontoidea</taxon>
        <taxon>Tetraodontidae</taxon>
        <taxon>Tetraodon</taxon>
    </lineage>
</organism>
<dbReference type="KEGG" id="tng:GSTEN00016047G001"/>
<dbReference type="AlphaFoldDB" id="Q4SLV9"/>
<reference evidence="1" key="2">
    <citation type="submission" date="2004-02" db="EMBL/GenBank/DDBJ databases">
        <authorList>
            <consortium name="Genoscope"/>
            <consortium name="Whitehead Institute Centre for Genome Research"/>
        </authorList>
    </citation>
    <scope>NUCLEOTIDE SEQUENCE</scope>
</reference>
<comment type="caution">
    <text evidence="1">The sequence shown here is derived from an EMBL/GenBank/DDBJ whole genome shotgun (WGS) entry which is preliminary data.</text>
</comment>
<sequence length="84" mass="9524">MKGSQLHAQAQKGLAMEWRDRAIHLILSKSTQLPKDHSRTQERRLRHPSGVALHKNSALLYHREKAGGPGCCRHTHLKEGFPQV</sequence>
<accession>Q4SLV9</accession>